<accession>A0AAF3FEF9</accession>
<dbReference type="PANTHER" id="PTHR46673:SF1">
    <property type="entry name" value="4F2 CELL-SURFACE ANTIGEN HEAVY CHAIN"/>
    <property type="match status" value="1"/>
</dbReference>
<dbReference type="GO" id="GO:0015190">
    <property type="term" value="F:L-leucine transmembrane transporter activity"/>
    <property type="evidence" value="ECO:0007669"/>
    <property type="project" value="TreeGrafter"/>
</dbReference>
<dbReference type="GO" id="GO:0016324">
    <property type="term" value="C:apical plasma membrane"/>
    <property type="evidence" value="ECO:0007669"/>
    <property type="project" value="TreeGrafter"/>
</dbReference>
<keyword evidence="2" id="KW-0472">Membrane</keyword>
<dbReference type="Proteomes" id="UP000887575">
    <property type="component" value="Unassembled WGS sequence"/>
</dbReference>
<dbReference type="GO" id="GO:1903801">
    <property type="term" value="P:L-leucine import across plasma membrane"/>
    <property type="evidence" value="ECO:0007669"/>
    <property type="project" value="TreeGrafter"/>
</dbReference>
<name>A0AAF3FEF9_9BILA</name>
<feature type="transmembrane region" description="Helical" evidence="2">
    <location>
        <begin position="51"/>
        <end position="73"/>
    </location>
</feature>
<evidence type="ECO:0000256" key="1">
    <source>
        <dbReference type="SAM" id="MobiDB-lite"/>
    </source>
</evidence>
<dbReference type="GO" id="GO:0015823">
    <property type="term" value="P:phenylalanine transport"/>
    <property type="evidence" value="ECO:0007669"/>
    <property type="project" value="TreeGrafter"/>
</dbReference>
<feature type="compositionally biased region" description="Polar residues" evidence="1">
    <location>
        <begin position="1"/>
        <end position="18"/>
    </location>
</feature>
<evidence type="ECO:0000259" key="3">
    <source>
        <dbReference type="Pfam" id="PF16028"/>
    </source>
</evidence>
<sequence length="98" mass="10892">MSSQPWDTESNVAESTSIPEKKIETDERRVGLSREELEKYRNDPFWRQVRYFFFGLYWVAWLAMIGGAVAIVATSGKIGSSTTAAPQTVPTTTATNAS</sequence>
<dbReference type="GO" id="GO:0015173">
    <property type="term" value="F:aromatic amino acid transmembrane transporter activity"/>
    <property type="evidence" value="ECO:0007669"/>
    <property type="project" value="TreeGrafter"/>
</dbReference>
<keyword evidence="4" id="KW-1185">Reference proteome</keyword>
<dbReference type="GO" id="GO:0015180">
    <property type="term" value="F:L-alanine transmembrane transporter activity"/>
    <property type="evidence" value="ECO:0007669"/>
    <property type="project" value="TreeGrafter"/>
</dbReference>
<dbReference type="AlphaFoldDB" id="A0AAF3FEF9"/>
<reference evidence="5" key="1">
    <citation type="submission" date="2024-02" db="UniProtKB">
        <authorList>
            <consortium name="WormBaseParasite"/>
        </authorList>
    </citation>
    <scope>IDENTIFICATION</scope>
</reference>
<evidence type="ECO:0000256" key="2">
    <source>
        <dbReference type="SAM" id="Phobius"/>
    </source>
</evidence>
<feature type="compositionally biased region" description="Basic and acidic residues" evidence="1">
    <location>
        <begin position="19"/>
        <end position="29"/>
    </location>
</feature>
<keyword evidence="2" id="KW-1133">Transmembrane helix</keyword>
<protein>
    <submittedName>
        <fullName evidence="5">Solute carrier family 3 member 2 N-terminal domain-containing protein</fullName>
    </submittedName>
</protein>
<feature type="region of interest" description="Disordered" evidence="1">
    <location>
        <begin position="1"/>
        <end position="29"/>
    </location>
</feature>
<organism evidence="4 5">
    <name type="scientific">Mesorhabditis belari</name>
    <dbReference type="NCBI Taxonomy" id="2138241"/>
    <lineage>
        <taxon>Eukaryota</taxon>
        <taxon>Metazoa</taxon>
        <taxon>Ecdysozoa</taxon>
        <taxon>Nematoda</taxon>
        <taxon>Chromadorea</taxon>
        <taxon>Rhabditida</taxon>
        <taxon>Rhabditina</taxon>
        <taxon>Rhabditomorpha</taxon>
        <taxon>Rhabditoidea</taxon>
        <taxon>Rhabditidae</taxon>
        <taxon>Mesorhabditinae</taxon>
        <taxon>Mesorhabditis</taxon>
    </lineage>
</organism>
<feature type="domain" description="Solute carrier family 3 member 2 N-terminal" evidence="3">
    <location>
        <begin position="24"/>
        <end position="75"/>
    </location>
</feature>
<dbReference type="GO" id="GO:1904273">
    <property type="term" value="P:L-alanine import across plasma membrane"/>
    <property type="evidence" value="ECO:0007669"/>
    <property type="project" value="TreeGrafter"/>
</dbReference>
<evidence type="ECO:0000313" key="4">
    <source>
        <dbReference type="Proteomes" id="UP000887575"/>
    </source>
</evidence>
<dbReference type="InterPro" id="IPR042280">
    <property type="entry name" value="SLC3A2"/>
</dbReference>
<dbReference type="Pfam" id="PF16028">
    <property type="entry name" value="SLC3A2_N"/>
    <property type="match status" value="1"/>
</dbReference>
<dbReference type="PANTHER" id="PTHR46673">
    <property type="entry name" value="4F2 CELL-SURFACE ANTIGEN HEAVY CHAIN"/>
    <property type="match status" value="1"/>
</dbReference>
<dbReference type="InterPro" id="IPR031984">
    <property type="entry name" value="SLC3A2_N"/>
</dbReference>
<proteinExistence type="predicted"/>
<dbReference type="WBParaSite" id="MBELARI_LOCUS5409">
    <property type="protein sequence ID" value="MBELARI_LOCUS5409"/>
    <property type="gene ID" value="MBELARI_LOCUS5409"/>
</dbReference>
<keyword evidence="2" id="KW-0812">Transmembrane</keyword>
<dbReference type="GO" id="GO:0016323">
    <property type="term" value="C:basolateral plasma membrane"/>
    <property type="evidence" value="ECO:0007669"/>
    <property type="project" value="TreeGrafter"/>
</dbReference>
<evidence type="ECO:0000313" key="5">
    <source>
        <dbReference type="WBParaSite" id="MBELARI_LOCUS5409"/>
    </source>
</evidence>